<reference evidence="3" key="1">
    <citation type="submission" date="2019-12" db="UniProtKB">
        <authorList>
            <consortium name="WormBaseParasite"/>
        </authorList>
    </citation>
    <scope>IDENTIFICATION</scope>
</reference>
<evidence type="ECO:0000256" key="1">
    <source>
        <dbReference type="SAM" id="MobiDB-lite"/>
    </source>
</evidence>
<feature type="compositionally biased region" description="Basic and acidic residues" evidence="1">
    <location>
        <begin position="38"/>
        <end position="48"/>
    </location>
</feature>
<feature type="region of interest" description="Disordered" evidence="1">
    <location>
        <begin position="132"/>
        <end position="170"/>
    </location>
</feature>
<feature type="region of interest" description="Disordered" evidence="1">
    <location>
        <begin position="20"/>
        <end position="79"/>
    </location>
</feature>
<feature type="compositionally biased region" description="Low complexity" evidence="1">
    <location>
        <begin position="22"/>
        <end position="32"/>
    </location>
</feature>
<feature type="compositionally biased region" description="Basic and acidic residues" evidence="1">
    <location>
        <begin position="229"/>
        <end position="241"/>
    </location>
</feature>
<organism evidence="2 3">
    <name type="scientific">Trichuris muris</name>
    <name type="common">Mouse whipworm</name>
    <dbReference type="NCBI Taxonomy" id="70415"/>
    <lineage>
        <taxon>Eukaryota</taxon>
        <taxon>Metazoa</taxon>
        <taxon>Ecdysozoa</taxon>
        <taxon>Nematoda</taxon>
        <taxon>Enoplea</taxon>
        <taxon>Dorylaimia</taxon>
        <taxon>Trichinellida</taxon>
        <taxon>Trichuridae</taxon>
        <taxon>Trichuris</taxon>
    </lineage>
</organism>
<feature type="compositionally biased region" description="Basic residues" evidence="1">
    <location>
        <begin position="148"/>
        <end position="159"/>
    </location>
</feature>
<dbReference type="AlphaFoldDB" id="A0A5S6QSB3"/>
<feature type="compositionally biased region" description="Basic and acidic residues" evidence="1">
    <location>
        <begin position="65"/>
        <end position="79"/>
    </location>
</feature>
<proteinExistence type="predicted"/>
<feature type="compositionally biased region" description="Polar residues" evidence="1">
    <location>
        <begin position="219"/>
        <end position="228"/>
    </location>
</feature>
<protein>
    <submittedName>
        <fullName evidence="3">Uncharacterized protein</fullName>
    </submittedName>
</protein>
<dbReference type="Proteomes" id="UP000046395">
    <property type="component" value="Unassembled WGS sequence"/>
</dbReference>
<dbReference type="WBParaSite" id="TMUE_2000010039.1">
    <property type="protein sequence ID" value="TMUE_2000010039.1"/>
    <property type="gene ID" value="WBGene00300823"/>
</dbReference>
<sequence length="291" mass="32264">MGYRGQGDAAGLTYANNSKLQKGAAKGRGAAGEQFPENPERRDPKKPENVVSWEKSGRVATTLRRKIDSGGKTLKRPDRSGIYKWKARAEWTDSDDQYGGTKNRRSLKSENQCQSSFGLCDDCSIPNGANCAESPTRAALDRSDRRGQRVGRSARRKLKVGNPARTPAALEPLKWPPRFDFIVSNCLAAQLFIMRNNTRSAPPPSEQRRRRSNMKAPQERQSAVQSQKAHCEGDGRQRGDRNCNSGEQAFAGRPQAPIGGMRERLQGTERFWKKLNGATQKCADGFESPRG</sequence>
<feature type="region of interest" description="Disordered" evidence="1">
    <location>
        <begin position="197"/>
        <end position="259"/>
    </location>
</feature>
<name>A0A5S6QSB3_TRIMR</name>
<evidence type="ECO:0000313" key="3">
    <source>
        <dbReference type="WBParaSite" id="TMUE_2000010039.1"/>
    </source>
</evidence>
<keyword evidence="2" id="KW-1185">Reference proteome</keyword>
<accession>A0A5S6QSB3</accession>
<evidence type="ECO:0000313" key="2">
    <source>
        <dbReference type="Proteomes" id="UP000046395"/>
    </source>
</evidence>